<evidence type="ECO:0000313" key="3">
    <source>
        <dbReference type="EMBL" id="RNF87709.1"/>
    </source>
</evidence>
<proteinExistence type="predicted"/>
<keyword evidence="1" id="KW-0479">Metal-binding</keyword>
<gene>
    <name evidence="3" type="ORF">EFK07_14980</name>
</gene>
<dbReference type="EMBL" id="RJAI01000037">
    <property type="protein sequence ID" value="RNF87709.1"/>
    <property type="molecule type" value="Genomic_DNA"/>
</dbReference>
<dbReference type="InterPro" id="IPR013087">
    <property type="entry name" value="Znf_C2H2_type"/>
</dbReference>
<name>A0A3M8T2C4_PSEPU</name>
<evidence type="ECO:0000313" key="4">
    <source>
        <dbReference type="Proteomes" id="UP000278162"/>
    </source>
</evidence>
<accession>A0A3M8T2C4</accession>
<protein>
    <recommendedName>
        <fullName evidence="2">C2H2-type domain-containing protein</fullName>
    </recommendedName>
</protein>
<keyword evidence="1" id="KW-0863">Zinc-finger</keyword>
<evidence type="ECO:0000256" key="1">
    <source>
        <dbReference type="PROSITE-ProRule" id="PRU00042"/>
    </source>
</evidence>
<organism evidence="3 4">
    <name type="scientific">Pseudomonas putida</name>
    <name type="common">Arthrobacter siderocapsulatus</name>
    <dbReference type="NCBI Taxonomy" id="303"/>
    <lineage>
        <taxon>Bacteria</taxon>
        <taxon>Pseudomonadati</taxon>
        <taxon>Pseudomonadota</taxon>
        <taxon>Gammaproteobacteria</taxon>
        <taxon>Pseudomonadales</taxon>
        <taxon>Pseudomonadaceae</taxon>
        <taxon>Pseudomonas</taxon>
    </lineage>
</organism>
<keyword evidence="1" id="KW-0862">Zinc</keyword>
<dbReference type="RefSeq" id="WP_123084686.1">
    <property type="nucleotide sequence ID" value="NZ_RJAI01000037.1"/>
</dbReference>
<dbReference type="PROSITE" id="PS00028">
    <property type="entry name" value="ZINC_FINGER_C2H2_1"/>
    <property type="match status" value="1"/>
</dbReference>
<feature type="domain" description="C2H2-type" evidence="2">
    <location>
        <begin position="69"/>
        <end position="96"/>
    </location>
</feature>
<comment type="caution">
    <text evidence="3">The sequence shown here is derived from an EMBL/GenBank/DDBJ whole genome shotgun (WGS) entry which is preliminary data.</text>
</comment>
<reference evidence="3 4" key="1">
    <citation type="submission" date="2018-10" db="EMBL/GenBank/DDBJ databases">
        <title>An outbreak of IMP-63 producing strain in France.</title>
        <authorList>
            <person name="Bour M."/>
            <person name="Liapis E."/>
            <person name="Plesiat P."/>
        </authorList>
    </citation>
    <scope>NUCLEOTIDE SEQUENCE [LARGE SCALE GENOMIC DNA]</scope>
    <source>
        <strain evidence="3 4">12917</strain>
    </source>
</reference>
<dbReference type="AlphaFoldDB" id="A0A3M8T2C4"/>
<evidence type="ECO:0000259" key="2">
    <source>
        <dbReference type="PROSITE" id="PS50157"/>
    </source>
</evidence>
<dbReference type="Proteomes" id="UP000278162">
    <property type="component" value="Unassembled WGS sequence"/>
</dbReference>
<sequence length="194" mass="22366">MSETRHNLSTSAGGRGYLVDYFQTKLGRYDFTRYIRDRLAADFACILSQHLKKEQAETDTMRADRTAGWRCFHCGEHFLDEAAAALHFGTHEMQSPACLIDVAEYREMEARLRSYNDEDAEIHRAMARQRTQHQIELRRAEEQGYFRGLKDAADAMERQQSLHQLELSRAEGLGYSRGLKEATGAILDKQMQED</sequence>
<dbReference type="GO" id="GO:0008270">
    <property type="term" value="F:zinc ion binding"/>
    <property type="evidence" value="ECO:0007669"/>
    <property type="project" value="UniProtKB-KW"/>
</dbReference>
<dbReference type="PROSITE" id="PS50157">
    <property type="entry name" value="ZINC_FINGER_C2H2_2"/>
    <property type="match status" value="1"/>
</dbReference>